<dbReference type="EMBL" id="CP065321">
    <property type="protein sequence ID" value="QQR29490.1"/>
    <property type="molecule type" value="Genomic_DNA"/>
</dbReference>
<proteinExistence type="predicted"/>
<protein>
    <submittedName>
        <fullName evidence="2">Uncharacterized protein</fullName>
    </submittedName>
</protein>
<name>A0A1Z2XP43_9FIRM</name>
<gene>
    <name evidence="1" type="ORF">ADH66_05755</name>
    <name evidence="2" type="ORF">I5Q82_15835</name>
</gene>
<dbReference type="EMBL" id="CP021422">
    <property type="protein sequence ID" value="ASB40205.1"/>
    <property type="molecule type" value="Genomic_DNA"/>
</dbReference>
<keyword evidence="3" id="KW-1185">Reference proteome</keyword>
<dbReference type="KEGG" id="amur:ADH66_05755"/>
<evidence type="ECO:0000313" key="4">
    <source>
        <dbReference type="Proteomes" id="UP000596035"/>
    </source>
</evidence>
<dbReference type="RefSeq" id="WP_066534518.1">
    <property type="nucleotide sequence ID" value="NZ_CP021422.1"/>
</dbReference>
<evidence type="ECO:0000313" key="2">
    <source>
        <dbReference type="EMBL" id="QQR29490.1"/>
    </source>
</evidence>
<dbReference type="Proteomes" id="UP000196710">
    <property type="component" value="Chromosome"/>
</dbReference>
<reference evidence="2 4" key="3">
    <citation type="submission" date="2020-11" db="EMBL/GenBank/DDBJ databases">
        <title>Closed and high quality bacterial genomes of the OMM12 community.</title>
        <authorList>
            <person name="Marbouty M."/>
            <person name="Lamy-Besnier Q."/>
            <person name="Debarbieux L."/>
            <person name="Koszul R."/>
        </authorList>
    </citation>
    <scope>NUCLEOTIDE SEQUENCE [LARGE SCALE GENOMIC DNA]</scope>
    <source>
        <strain evidence="2 4">KB18</strain>
    </source>
</reference>
<evidence type="ECO:0000313" key="1">
    <source>
        <dbReference type="EMBL" id="ASB40205.1"/>
    </source>
</evidence>
<sequence>MKEAFGPANNIADGKMHLRLAADMDNRIAELRDRFNSTGDMQFYYKIQELKKIRREHRDTAALLLRRGELREREKAGKGEPCR</sequence>
<reference evidence="3" key="2">
    <citation type="submission" date="2017-05" db="EMBL/GenBank/DDBJ databases">
        <title>Improved OligoMM genomes.</title>
        <authorList>
            <person name="Garzetti D."/>
        </authorList>
    </citation>
    <scope>NUCLEOTIDE SEQUENCE [LARGE SCALE GENOMIC DNA]</scope>
    <source>
        <strain evidence="3">KB18</strain>
    </source>
</reference>
<organism evidence="2 4">
    <name type="scientific">Acutalibacter muris</name>
    <dbReference type="NCBI Taxonomy" id="1796620"/>
    <lineage>
        <taxon>Bacteria</taxon>
        <taxon>Bacillati</taxon>
        <taxon>Bacillota</taxon>
        <taxon>Clostridia</taxon>
        <taxon>Eubacteriales</taxon>
        <taxon>Acutalibacteraceae</taxon>
        <taxon>Acutalibacter</taxon>
    </lineage>
</organism>
<reference evidence="1" key="1">
    <citation type="journal article" date="2017" name="Genome Announc.">
        <title>High-Quality Whole-Genome Sequences of the Oligo-Mouse-Microbiota Bacterial Community.</title>
        <authorList>
            <person name="Garzetti D."/>
            <person name="Brugiroux S."/>
            <person name="Bunk B."/>
            <person name="Pukall R."/>
            <person name="McCoy K.D."/>
            <person name="Macpherson A.J."/>
            <person name="Stecher B."/>
        </authorList>
    </citation>
    <scope>NUCLEOTIDE SEQUENCE</scope>
    <source>
        <strain evidence="1">KB18</strain>
    </source>
</reference>
<dbReference type="Proteomes" id="UP000596035">
    <property type="component" value="Chromosome"/>
</dbReference>
<accession>A0A1Z2XP43</accession>
<dbReference type="AlphaFoldDB" id="A0A1Z2XP43"/>
<evidence type="ECO:0000313" key="3">
    <source>
        <dbReference type="Proteomes" id="UP000196710"/>
    </source>
</evidence>